<evidence type="ECO:0000256" key="4">
    <source>
        <dbReference type="SAM" id="MobiDB-lite"/>
    </source>
</evidence>
<comment type="caution">
    <text evidence="6">The sequence shown here is derived from an EMBL/GenBank/DDBJ whole genome shotgun (WGS) entry which is preliminary data.</text>
</comment>
<proteinExistence type="predicted"/>
<evidence type="ECO:0000259" key="5">
    <source>
        <dbReference type="Pfam" id="PF00891"/>
    </source>
</evidence>
<reference evidence="6" key="2">
    <citation type="submission" date="2023-06" db="EMBL/GenBank/DDBJ databases">
        <authorList>
            <consortium name="Lawrence Berkeley National Laboratory"/>
            <person name="Mondo S.J."/>
            <person name="Hensen N."/>
            <person name="Bonometti L."/>
            <person name="Westerberg I."/>
            <person name="Brannstrom I.O."/>
            <person name="Guillou S."/>
            <person name="Cros-Aarteil S."/>
            <person name="Calhoun S."/>
            <person name="Haridas S."/>
            <person name="Kuo A."/>
            <person name="Pangilinan J."/>
            <person name="Riley R."/>
            <person name="Labutti K."/>
            <person name="Andreopoulos B."/>
            <person name="Lipzen A."/>
            <person name="Chen C."/>
            <person name="Yanf M."/>
            <person name="Daum C."/>
            <person name="Ng V."/>
            <person name="Clum A."/>
            <person name="Steindorff A."/>
            <person name="Ohm R."/>
            <person name="Martin F."/>
            <person name="Silar P."/>
            <person name="Natvig D."/>
            <person name="Lalanne C."/>
            <person name="Gautier V."/>
            <person name="Ament-Velasquez S.L."/>
            <person name="Kruys A."/>
            <person name="Hutchinson M.I."/>
            <person name="Powell A.J."/>
            <person name="Barry K."/>
            <person name="Miller A.N."/>
            <person name="Grigoriev I.V."/>
            <person name="Debuchy R."/>
            <person name="Gladieux P."/>
            <person name="Thoren M.H."/>
            <person name="Johannesson H."/>
        </authorList>
    </citation>
    <scope>NUCLEOTIDE SEQUENCE</scope>
    <source>
        <strain evidence="6">CBS 626.80</strain>
    </source>
</reference>
<keyword evidence="1" id="KW-0489">Methyltransferase</keyword>
<dbReference type="PANTHER" id="PTHR43712">
    <property type="entry name" value="PUTATIVE (AFU_ORTHOLOGUE AFUA_4G14580)-RELATED"/>
    <property type="match status" value="1"/>
</dbReference>
<evidence type="ECO:0000256" key="3">
    <source>
        <dbReference type="ARBA" id="ARBA00022691"/>
    </source>
</evidence>
<keyword evidence="3" id="KW-0949">S-adenosyl-L-methionine</keyword>
<feature type="compositionally biased region" description="Basic and acidic residues" evidence="4">
    <location>
        <begin position="41"/>
        <end position="67"/>
    </location>
</feature>
<evidence type="ECO:0000313" key="7">
    <source>
        <dbReference type="Proteomes" id="UP001303222"/>
    </source>
</evidence>
<dbReference type="Proteomes" id="UP001303222">
    <property type="component" value="Unassembled WGS sequence"/>
</dbReference>
<dbReference type="InterPro" id="IPR036388">
    <property type="entry name" value="WH-like_DNA-bd_sf"/>
</dbReference>
<dbReference type="Gene3D" id="1.10.10.10">
    <property type="entry name" value="Winged helix-like DNA-binding domain superfamily/Winged helix DNA-binding domain"/>
    <property type="match status" value="1"/>
</dbReference>
<dbReference type="AlphaFoldDB" id="A0AAN6NZF1"/>
<dbReference type="PANTHER" id="PTHR43712:SF16">
    <property type="entry name" value="O-METHYLTRANSFERASE ELCB"/>
    <property type="match status" value="1"/>
</dbReference>
<gene>
    <name evidence="6" type="ORF">QBC32DRAFT_233774</name>
</gene>
<reference evidence="6" key="1">
    <citation type="journal article" date="2023" name="Mol. Phylogenet. Evol.">
        <title>Genome-scale phylogeny and comparative genomics of the fungal order Sordariales.</title>
        <authorList>
            <person name="Hensen N."/>
            <person name="Bonometti L."/>
            <person name="Westerberg I."/>
            <person name="Brannstrom I.O."/>
            <person name="Guillou S."/>
            <person name="Cros-Aarteil S."/>
            <person name="Calhoun S."/>
            <person name="Haridas S."/>
            <person name="Kuo A."/>
            <person name="Mondo S."/>
            <person name="Pangilinan J."/>
            <person name="Riley R."/>
            <person name="LaButti K."/>
            <person name="Andreopoulos B."/>
            <person name="Lipzen A."/>
            <person name="Chen C."/>
            <person name="Yan M."/>
            <person name="Daum C."/>
            <person name="Ng V."/>
            <person name="Clum A."/>
            <person name="Steindorff A."/>
            <person name="Ohm R.A."/>
            <person name="Martin F."/>
            <person name="Silar P."/>
            <person name="Natvig D.O."/>
            <person name="Lalanne C."/>
            <person name="Gautier V."/>
            <person name="Ament-Velasquez S.L."/>
            <person name="Kruys A."/>
            <person name="Hutchinson M.I."/>
            <person name="Powell A.J."/>
            <person name="Barry K."/>
            <person name="Miller A.N."/>
            <person name="Grigoriev I.V."/>
            <person name="Debuchy R."/>
            <person name="Gladieux P."/>
            <person name="Hiltunen Thoren M."/>
            <person name="Johannesson H."/>
        </authorList>
    </citation>
    <scope>NUCLEOTIDE SEQUENCE</scope>
    <source>
        <strain evidence="6">CBS 626.80</strain>
    </source>
</reference>
<name>A0AAN6NZF1_9PEZI</name>
<evidence type="ECO:0000313" key="6">
    <source>
        <dbReference type="EMBL" id="KAK3953831.1"/>
    </source>
</evidence>
<feature type="compositionally biased region" description="Polar residues" evidence="4">
    <location>
        <begin position="1"/>
        <end position="10"/>
    </location>
</feature>
<evidence type="ECO:0000256" key="1">
    <source>
        <dbReference type="ARBA" id="ARBA00022603"/>
    </source>
</evidence>
<keyword evidence="2" id="KW-0808">Transferase</keyword>
<evidence type="ECO:0000256" key="2">
    <source>
        <dbReference type="ARBA" id="ARBA00022679"/>
    </source>
</evidence>
<keyword evidence="7" id="KW-1185">Reference proteome</keyword>
<dbReference type="SUPFAM" id="SSF53335">
    <property type="entry name" value="S-adenosyl-L-methionine-dependent methyltransferases"/>
    <property type="match status" value="1"/>
</dbReference>
<dbReference type="InterPro" id="IPR001077">
    <property type="entry name" value="COMT_C"/>
</dbReference>
<dbReference type="InterPro" id="IPR029063">
    <property type="entry name" value="SAM-dependent_MTases_sf"/>
</dbReference>
<feature type="region of interest" description="Disordered" evidence="4">
    <location>
        <begin position="1"/>
        <end position="82"/>
    </location>
</feature>
<feature type="domain" description="O-methyltransferase C-terminal" evidence="5">
    <location>
        <begin position="407"/>
        <end position="559"/>
    </location>
</feature>
<dbReference type="GO" id="GO:0008171">
    <property type="term" value="F:O-methyltransferase activity"/>
    <property type="evidence" value="ECO:0007669"/>
    <property type="project" value="InterPro"/>
</dbReference>
<dbReference type="PROSITE" id="PS51683">
    <property type="entry name" value="SAM_OMT_II"/>
    <property type="match status" value="1"/>
</dbReference>
<dbReference type="InterPro" id="IPR016461">
    <property type="entry name" value="COMT-like"/>
</dbReference>
<dbReference type="Pfam" id="PF00891">
    <property type="entry name" value="Methyltransf_2"/>
    <property type="match status" value="1"/>
</dbReference>
<protein>
    <submittedName>
        <fullName evidence="6">O-methyltransferase-domain-containing protein</fullName>
    </submittedName>
</protein>
<dbReference type="Gene3D" id="3.40.50.150">
    <property type="entry name" value="Vaccinia Virus protein VP39"/>
    <property type="match status" value="1"/>
</dbReference>
<organism evidence="6 7">
    <name type="scientific">Pseudoneurospora amorphoporcata</name>
    <dbReference type="NCBI Taxonomy" id="241081"/>
    <lineage>
        <taxon>Eukaryota</taxon>
        <taxon>Fungi</taxon>
        <taxon>Dikarya</taxon>
        <taxon>Ascomycota</taxon>
        <taxon>Pezizomycotina</taxon>
        <taxon>Sordariomycetes</taxon>
        <taxon>Sordariomycetidae</taxon>
        <taxon>Sordariales</taxon>
        <taxon>Sordariaceae</taxon>
        <taxon>Pseudoneurospora</taxon>
    </lineage>
</organism>
<dbReference type="EMBL" id="MU859099">
    <property type="protein sequence ID" value="KAK3953831.1"/>
    <property type="molecule type" value="Genomic_DNA"/>
</dbReference>
<dbReference type="GO" id="GO:0032259">
    <property type="term" value="P:methylation"/>
    <property type="evidence" value="ECO:0007669"/>
    <property type="project" value="UniProtKB-KW"/>
</dbReference>
<accession>A0AAN6NZF1</accession>
<sequence length="603" mass="65181">MASPKSNVSMPPTLEADNKNKSEDMESQSQSQSSFAPTPEAKSEDEGSHESQRKTVHDDNKSKKATEKATTSTATPTPSASPAFDLVKAAEDLLANAKKLTATLDSKPTDANHDAPLPPSPEEMILRQHIAKLGKKIALETGPPMAQLMSEMATVADTAAWNILLTWRAFDHIPLNGSISIADLARAIQADENLVSRFAGMLISTGKLIGSRPGIDGKENGPPTHISHSRISRLLRTNTSPATAAIAIVSFGNGMKGFAKWPEYFARHDRREPYPMSYSSDEQILVYESRSSKGSSTAVSSVKVIGRRVQDGNRPFVQTPFSLGWGHPDLAPWEVKALYPEYARMFEMAMAAKDKGAQGALGGDLGVGVYRGVNSEDPGSKFSLAWLASEAAARLGAAINNKNAKPSLVVDVGGGLGHFLANLLTEIPEIKPEQCILQDRPEVIAQVAKNMEGGDERLKGVKTMAHDFFNCQPEEAKGAAVYVLRRVLLDYCDQQAVSILERLRDALSDSGEGRIIIMEGVLLDKPTPENRLVDMVMMNLGGKLRNEEGYRKLCKAAGLKVMGYWVDVEGASCVVECVKEDGMGGSQERSDPVLTASWDTCLD</sequence>
<feature type="compositionally biased region" description="Low complexity" evidence="4">
    <location>
        <begin position="68"/>
        <end position="82"/>
    </location>
</feature>